<sequence length="126" mass="14216">MADRNICSLSWHPTETLAGEDLLTATRDLAEHLIHAPEIQAYIQARQILNEDAEAQRLTRAIRACRASFSCAEVNRYQAELEALPAMINYHRAREALRELLLEVEHVVSTTAGVEFIANVRPDRHG</sequence>
<organism evidence="1 2">
    <name type="scientific">Anaerolinea thermolimosa</name>
    <dbReference type="NCBI Taxonomy" id="229919"/>
    <lineage>
        <taxon>Bacteria</taxon>
        <taxon>Bacillati</taxon>
        <taxon>Chloroflexota</taxon>
        <taxon>Anaerolineae</taxon>
        <taxon>Anaerolineales</taxon>
        <taxon>Anaerolineaceae</taxon>
        <taxon>Anaerolinea</taxon>
    </lineage>
</organism>
<name>A0A3D1JGW8_9CHLR</name>
<dbReference type="Pfam" id="PF06133">
    <property type="entry name" value="Com_YlbF"/>
    <property type="match status" value="1"/>
</dbReference>
<reference evidence="1 2" key="1">
    <citation type="journal article" date="2018" name="Nat. Biotechnol.">
        <title>A standardized bacterial taxonomy based on genome phylogeny substantially revises the tree of life.</title>
        <authorList>
            <person name="Parks D.H."/>
            <person name="Chuvochina M."/>
            <person name="Waite D.W."/>
            <person name="Rinke C."/>
            <person name="Skarshewski A."/>
            <person name="Chaumeil P.A."/>
            <person name="Hugenholtz P."/>
        </authorList>
    </citation>
    <scope>NUCLEOTIDE SEQUENCE [LARGE SCALE GENOMIC DNA]</scope>
    <source>
        <strain evidence="1">UBA8781</strain>
    </source>
</reference>
<dbReference type="AlphaFoldDB" id="A0A3D1JGW8"/>
<gene>
    <name evidence="1" type="ORF">DEQ80_06480</name>
</gene>
<dbReference type="InterPro" id="IPR010368">
    <property type="entry name" value="Com_YlbF"/>
</dbReference>
<comment type="caution">
    <text evidence="1">The sequence shown here is derived from an EMBL/GenBank/DDBJ whole genome shotgun (WGS) entry which is preliminary data.</text>
</comment>
<dbReference type="SUPFAM" id="SSF158622">
    <property type="entry name" value="YheA/YmcA-like"/>
    <property type="match status" value="1"/>
</dbReference>
<dbReference type="STRING" id="229919.GCA_001050195_02781"/>
<evidence type="ECO:0000313" key="1">
    <source>
        <dbReference type="EMBL" id="HCE17487.1"/>
    </source>
</evidence>
<evidence type="ECO:0000313" key="2">
    <source>
        <dbReference type="Proteomes" id="UP000264141"/>
    </source>
</evidence>
<dbReference type="RefSeq" id="WP_062195090.1">
    <property type="nucleotide sequence ID" value="NZ_DF967965.1"/>
</dbReference>
<dbReference type="Gene3D" id="1.20.1500.10">
    <property type="entry name" value="YheA/YmcA-like"/>
    <property type="match status" value="1"/>
</dbReference>
<protein>
    <submittedName>
        <fullName evidence="1">YlbF family regulator</fullName>
    </submittedName>
</protein>
<proteinExistence type="predicted"/>
<dbReference type="Proteomes" id="UP000264141">
    <property type="component" value="Unassembled WGS sequence"/>
</dbReference>
<dbReference type="EMBL" id="DPBP01000027">
    <property type="protein sequence ID" value="HCE17487.1"/>
    <property type="molecule type" value="Genomic_DNA"/>
</dbReference>
<dbReference type="InterPro" id="IPR023378">
    <property type="entry name" value="YheA/YmcA-like_dom_sf"/>
</dbReference>
<accession>A0A3D1JGW8</accession>